<feature type="domain" description="N-acetylmuramoyl-L-alanine amidase" evidence="5">
    <location>
        <begin position="268"/>
        <end position="407"/>
    </location>
</feature>
<evidence type="ECO:0000256" key="4">
    <source>
        <dbReference type="ARBA" id="ARBA00023316"/>
    </source>
</evidence>
<dbReference type="STRING" id="394096.DB31_0199"/>
<dbReference type="SUPFAM" id="SSF55846">
    <property type="entry name" value="N-acetylmuramoyl-L-alanine amidase-like"/>
    <property type="match status" value="1"/>
</dbReference>
<dbReference type="EMBL" id="JMCB01000001">
    <property type="protein sequence ID" value="KFE71938.1"/>
    <property type="molecule type" value="Genomic_DNA"/>
</dbReference>
<gene>
    <name evidence="6" type="ORF">DB31_0199</name>
</gene>
<dbReference type="SMART" id="SM00644">
    <property type="entry name" value="Ami_2"/>
    <property type="match status" value="1"/>
</dbReference>
<dbReference type="OrthoDB" id="9794842at2"/>
<dbReference type="GO" id="GO:0009253">
    <property type="term" value="P:peptidoglycan catabolic process"/>
    <property type="evidence" value="ECO:0007669"/>
    <property type="project" value="InterPro"/>
</dbReference>
<protein>
    <recommendedName>
        <fullName evidence="2">N-acetylmuramoyl-L-alanine amidase</fullName>
        <ecNumber evidence="2">3.5.1.28</ecNumber>
    </recommendedName>
</protein>
<keyword evidence="3" id="KW-0378">Hydrolase</keyword>
<dbReference type="EC" id="3.5.1.28" evidence="2"/>
<keyword evidence="4" id="KW-0961">Cell wall biogenesis/degradation</keyword>
<dbReference type="FunFam" id="3.40.80.10:FF:000006">
    <property type="entry name" value="N-acetylmuramoyl-L-alanine amidase"/>
    <property type="match status" value="1"/>
</dbReference>
<dbReference type="Proteomes" id="UP000028725">
    <property type="component" value="Unassembled WGS sequence"/>
</dbReference>
<accession>A0A085WW75</accession>
<evidence type="ECO:0000256" key="1">
    <source>
        <dbReference type="ARBA" id="ARBA00001561"/>
    </source>
</evidence>
<proteinExistence type="predicted"/>
<dbReference type="GO" id="GO:0008745">
    <property type="term" value="F:N-acetylmuramoyl-L-alanine amidase activity"/>
    <property type="evidence" value="ECO:0007669"/>
    <property type="project" value="UniProtKB-EC"/>
</dbReference>
<name>A0A085WW75_9BACT</name>
<organism evidence="6 7">
    <name type="scientific">Hyalangium minutum</name>
    <dbReference type="NCBI Taxonomy" id="394096"/>
    <lineage>
        <taxon>Bacteria</taxon>
        <taxon>Pseudomonadati</taxon>
        <taxon>Myxococcota</taxon>
        <taxon>Myxococcia</taxon>
        <taxon>Myxococcales</taxon>
        <taxon>Cystobacterineae</taxon>
        <taxon>Archangiaceae</taxon>
        <taxon>Hyalangium</taxon>
    </lineage>
</organism>
<comment type="catalytic activity">
    <reaction evidence="1">
        <text>Hydrolyzes the link between N-acetylmuramoyl residues and L-amino acid residues in certain cell-wall glycopeptides.</text>
        <dbReference type="EC" id="3.5.1.28"/>
    </reaction>
</comment>
<dbReference type="GO" id="GO:0009254">
    <property type="term" value="P:peptidoglycan turnover"/>
    <property type="evidence" value="ECO:0007669"/>
    <property type="project" value="TreeGrafter"/>
</dbReference>
<dbReference type="GO" id="GO:0071555">
    <property type="term" value="P:cell wall organization"/>
    <property type="evidence" value="ECO:0007669"/>
    <property type="project" value="UniProtKB-KW"/>
</dbReference>
<dbReference type="Gene3D" id="1.10.530.10">
    <property type="match status" value="1"/>
</dbReference>
<evidence type="ECO:0000259" key="5">
    <source>
        <dbReference type="SMART" id="SM00644"/>
    </source>
</evidence>
<dbReference type="AlphaFoldDB" id="A0A085WW75"/>
<sequence>MNTNRVEPSGAQRWSLAGVWAGVALSLLSLPALGAEGFAPEAGPTSLQTAFSAASREFGVPESLLLSVSYNVSRWEHHAGAPSTSGGYGPMHLTHVDGPQPGSLKGDDVDRYSMVDENDPGFHTLDTAAQLLGVEPEVLKRDPAQNIRGGAALLTQYARYTLGRVPGNTADWYGAVVLYSGSSDQSTALGFADAVYDTVRQGAVRTTSDGQQVTLRSDSITPNPLTAATLALRVTSNPSTECPLWASCEFIPAAYAQNSSSPSNYGNYDLAKRPEGGVDIRYIVIHDTEGSYASTLSVFQSPTYKASAHYVVRASDGHVAQMIPNAHVAWHAGNWYVNAHSVGIEHEGVAIEGAAWYSEQLYISSARLTRYLALRFNVPLDREHIVGHDNVPGTSTTNQASQHWDPGPFWDWDHYMELVGAELEQREPLNPGIVKIAPDFQTNTPAMTYCYSSTDCRAVPTQSANFVYLYTAPSTSASLITNPFITDTPSRASNWANKAAAGQQYALAGHQGDWDAIWFSGQKAWFYSPGHVNTRRGFGMLVTPKAGKTSIPLYGRAYPEAGAYPAGITPQALIPLTPYSIPAGQRYVAIGPLKGDYYYSPTYAPQVEGSNKRDVPGQLLYYQVNFNHRFAYVLASDVDVVPPAVDGSGFPEE</sequence>
<dbReference type="PANTHER" id="PTHR30417:SF1">
    <property type="entry name" value="N-ACETYLMURAMOYL-L-ALANINE AMIDASE AMID"/>
    <property type="match status" value="1"/>
</dbReference>
<dbReference type="InterPro" id="IPR002502">
    <property type="entry name" value="Amidase_domain"/>
</dbReference>
<dbReference type="PANTHER" id="PTHR30417">
    <property type="entry name" value="N-ACETYLMURAMOYL-L-ALANINE AMIDASE AMID"/>
    <property type="match status" value="1"/>
</dbReference>
<dbReference type="InterPro" id="IPR036505">
    <property type="entry name" value="Amidase/PGRP_sf"/>
</dbReference>
<reference evidence="6 7" key="1">
    <citation type="submission" date="2014-04" db="EMBL/GenBank/DDBJ databases">
        <title>Genome assembly of Hyalangium minutum DSM 14724.</title>
        <authorList>
            <person name="Sharma G."/>
            <person name="Subramanian S."/>
        </authorList>
    </citation>
    <scope>NUCLEOTIDE SEQUENCE [LARGE SCALE GENOMIC DNA]</scope>
    <source>
        <strain evidence="6 7">DSM 14724</strain>
    </source>
</reference>
<keyword evidence="7" id="KW-1185">Reference proteome</keyword>
<evidence type="ECO:0000256" key="3">
    <source>
        <dbReference type="ARBA" id="ARBA00022801"/>
    </source>
</evidence>
<evidence type="ECO:0000313" key="7">
    <source>
        <dbReference type="Proteomes" id="UP000028725"/>
    </source>
</evidence>
<comment type="caution">
    <text evidence="6">The sequence shown here is derived from an EMBL/GenBank/DDBJ whole genome shotgun (WGS) entry which is preliminary data.</text>
</comment>
<evidence type="ECO:0000256" key="2">
    <source>
        <dbReference type="ARBA" id="ARBA00011901"/>
    </source>
</evidence>
<dbReference type="CDD" id="cd06583">
    <property type="entry name" value="PGRP"/>
    <property type="match status" value="1"/>
</dbReference>
<dbReference type="Pfam" id="PF01510">
    <property type="entry name" value="Amidase_2"/>
    <property type="match status" value="1"/>
</dbReference>
<dbReference type="PATRIC" id="fig|394096.3.peg.197"/>
<dbReference type="RefSeq" id="WP_052419614.1">
    <property type="nucleotide sequence ID" value="NZ_JMCB01000001.1"/>
</dbReference>
<dbReference type="Gene3D" id="3.40.80.10">
    <property type="entry name" value="Peptidoglycan recognition protein-like"/>
    <property type="match status" value="1"/>
</dbReference>
<evidence type="ECO:0000313" key="6">
    <source>
        <dbReference type="EMBL" id="KFE71938.1"/>
    </source>
</evidence>
<dbReference type="InterPro" id="IPR051206">
    <property type="entry name" value="NAMLAA_amidase_2"/>
</dbReference>